<dbReference type="InterPro" id="IPR024529">
    <property type="entry name" value="ECF_trnsprt_substrate-spec"/>
</dbReference>
<accession>A0AA36Y4F2</accession>
<dbReference type="GO" id="GO:0022857">
    <property type="term" value="F:transmembrane transporter activity"/>
    <property type="evidence" value="ECO:0007669"/>
    <property type="project" value="InterPro"/>
</dbReference>
<reference evidence="2 3" key="1">
    <citation type="submission" date="2011-10" db="EMBL/GenBank/DDBJ databases">
        <title>The Genome Sequence of Lachnospiraceae bacterium ACC2.</title>
        <authorList>
            <consortium name="The Broad Institute Genome Sequencing Platform"/>
            <person name="Earl A."/>
            <person name="Ward D."/>
            <person name="Feldgarden M."/>
            <person name="Gevers D."/>
            <person name="Sizova M."/>
            <person name="Hazen A."/>
            <person name="Epstein S."/>
            <person name="Young S.K."/>
            <person name="Zeng Q."/>
            <person name="Gargeya S."/>
            <person name="Fitzgerald M."/>
            <person name="Haas B."/>
            <person name="Abouelleil A."/>
            <person name="Alvarado L."/>
            <person name="Arachchi H.M."/>
            <person name="Berlin A."/>
            <person name="Brown A."/>
            <person name="Chapman S.B."/>
            <person name="Chen Z."/>
            <person name="Dunbar C."/>
            <person name="Freedman E."/>
            <person name="Gearin G."/>
            <person name="Goldberg J."/>
            <person name="Griggs A."/>
            <person name="Gujja S."/>
            <person name="Heiman D."/>
            <person name="Howarth C."/>
            <person name="Larson L."/>
            <person name="Lui A."/>
            <person name="MacDonald P.J.P."/>
            <person name="Montmayeur A."/>
            <person name="Murphy C."/>
            <person name="Neiman D."/>
            <person name="Pearson M."/>
            <person name="Priest M."/>
            <person name="Roberts A."/>
            <person name="Saif S."/>
            <person name="Shea T."/>
            <person name="Shenoy N."/>
            <person name="Sisk P."/>
            <person name="Stolte C."/>
            <person name="Sykes S."/>
            <person name="Wortman J."/>
            <person name="Nusbaum C."/>
            <person name="Birren B."/>
        </authorList>
    </citation>
    <scope>NUCLEOTIDE SEQUENCE [LARGE SCALE GENOMIC DNA]</scope>
    <source>
        <strain evidence="2 3">ACC2</strain>
    </source>
</reference>
<evidence type="ECO:0008006" key="4">
    <source>
        <dbReference type="Google" id="ProtNLM"/>
    </source>
</evidence>
<name>A0AA36Y4F2_9FIRM</name>
<keyword evidence="3" id="KW-1185">Reference proteome</keyword>
<dbReference type="NCBIfam" id="TIGR04518">
    <property type="entry name" value="ECF_S_folT_fam"/>
    <property type="match status" value="1"/>
</dbReference>
<evidence type="ECO:0000313" key="3">
    <source>
        <dbReference type="Proteomes" id="UP000018466"/>
    </source>
</evidence>
<dbReference type="AlphaFoldDB" id="A0AA36Y4F2"/>
<dbReference type="GeneID" id="86940895"/>
<keyword evidence="1" id="KW-0472">Membrane</keyword>
<dbReference type="EMBL" id="AGEL01000007">
    <property type="protein sequence ID" value="EHO16434.1"/>
    <property type="molecule type" value="Genomic_DNA"/>
</dbReference>
<gene>
    <name evidence="2" type="ORF">HMPREF9623_01133</name>
</gene>
<dbReference type="Proteomes" id="UP000018466">
    <property type="component" value="Unassembled WGS sequence"/>
</dbReference>
<protein>
    <recommendedName>
        <fullName evidence="4">Folate family ECF transporter S component</fullName>
    </recommendedName>
</protein>
<feature type="transmembrane region" description="Helical" evidence="1">
    <location>
        <begin position="38"/>
        <end position="62"/>
    </location>
</feature>
<evidence type="ECO:0000256" key="1">
    <source>
        <dbReference type="SAM" id="Phobius"/>
    </source>
</evidence>
<keyword evidence="1" id="KW-1133">Transmembrane helix</keyword>
<sequence length="177" mass="19222">MEHMKNVKSVTVAALLVALAVTLKFLKIAITPTLEFSFAFLANASAGFLFGPFVAGTVGALSDLLGYVVRPTGPFFPGFTLNAIINGVVYGLILYRKPVSMQRVVIARLINTVLISFLLNPIWLSMMYGKALHLLVKTRLIKAAILFVPECILLYAILKLVKRIASDSALLPQKSAS</sequence>
<comment type="caution">
    <text evidence="2">The sequence shown here is derived from an EMBL/GenBank/DDBJ whole genome shotgun (WGS) entry which is preliminary data.</text>
</comment>
<organism evidence="2 3">
    <name type="scientific">Stomatobaculum longum</name>
    <dbReference type="NCBI Taxonomy" id="796942"/>
    <lineage>
        <taxon>Bacteria</taxon>
        <taxon>Bacillati</taxon>
        <taxon>Bacillota</taxon>
        <taxon>Clostridia</taxon>
        <taxon>Lachnospirales</taxon>
        <taxon>Lachnospiraceae</taxon>
        <taxon>Stomatobaculum</taxon>
    </lineage>
</organism>
<dbReference type="InterPro" id="IPR030949">
    <property type="entry name" value="ECF_S_folate_fam"/>
</dbReference>
<feature type="transmembrane region" description="Helical" evidence="1">
    <location>
        <begin position="105"/>
        <end position="128"/>
    </location>
</feature>
<evidence type="ECO:0000313" key="2">
    <source>
        <dbReference type="EMBL" id="EHO16434.1"/>
    </source>
</evidence>
<dbReference type="Pfam" id="PF12822">
    <property type="entry name" value="ECF_trnsprt"/>
    <property type="match status" value="1"/>
</dbReference>
<feature type="transmembrane region" description="Helical" evidence="1">
    <location>
        <begin position="6"/>
        <end position="26"/>
    </location>
</feature>
<dbReference type="RefSeq" id="WP_009532966.1">
    <property type="nucleotide sequence ID" value="NZ_CAJPPX010000073.1"/>
</dbReference>
<proteinExistence type="predicted"/>
<feature type="transmembrane region" description="Helical" evidence="1">
    <location>
        <begin position="140"/>
        <end position="158"/>
    </location>
</feature>
<dbReference type="Gene3D" id="1.10.1760.20">
    <property type="match status" value="1"/>
</dbReference>
<keyword evidence="1" id="KW-0812">Transmembrane</keyword>
<feature type="transmembrane region" description="Helical" evidence="1">
    <location>
        <begin position="74"/>
        <end position="93"/>
    </location>
</feature>